<dbReference type="InterPro" id="IPR036860">
    <property type="entry name" value="SH2_dom_sf"/>
</dbReference>
<dbReference type="AlphaFoldDB" id="A0AAN8XSA4"/>
<accession>A0AAN8XSA4</accession>
<reference evidence="4 5" key="1">
    <citation type="submission" date="2023-11" db="EMBL/GenBank/DDBJ databases">
        <title>Halocaridina rubra genome assembly.</title>
        <authorList>
            <person name="Smith C."/>
        </authorList>
    </citation>
    <scope>NUCLEOTIDE SEQUENCE [LARGE SCALE GENOMIC DNA]</scope>
    <source>
        <strain evidence="4">EP-1</strain>
        <tissue evidence="4">Whole</tissue>
    </source>
</reference>
<evidence type="ECO:0000256" key="2">
    <source>
        <dbReference type="PROSITE-ProRule" id="PRU00191"/>
    </source>
</evidence>
<organism evidence="4 5">
    <name type="scientific">Halocaridina rubra</name>
    <name type="common">Hawaiian red shrimp</name>
    <dbReference type="NCBI Taxonomy" id="373956"/>
    <lineage>
        <taxon>Eukaryota</taxon>
        <taxon>Metazoa</taxon>
        <taxon>Ecdysozoa</taxon>
        <taxon>Arthropoda</taxon>
        <taxon>Crustacea</taxon>
        <taxon>Multicrustacea</taxon>
        <taxon>Malacostraca</taxon>
        <taxon>Eumalacostraca</taxon>
        <taxon>Eucarida</taxon>
        <taxon>Decapoda</taxon>
        <taxon>Pleocyemata</taxon>
        <taxon>Caridea</taxon>
        <taxon>Atyoidea</taxon>
        <taxon>Atyidae</taxon>
        <taxon>Halocaridina</taxon>
    </lineage>
</organism>
<evidence type="ECO:0000259" key="3">
    <source>
        <dbReference type="PROSITE" id="PS50001"/>
    </source>
</evidence>
<name>A0AAN8XSA4_HALRR</name>
<keyword evidence="5" id="KW-1185">Reference proteome</keyword>
<dbReference type="Pfam" id="PF00017">
    <property type="entry name" value="SH2"/>
    <property type="match status" value="1"/>
</dbReference>
<dbReference type="Gene3D" id="2.30.29.30">
    <property type="entry name" value="Pleckstrin-homology domain (PH domain)/Phosphotyrosine-binding domain (PTB)"/>
    <property type="match status" value="1"/>
</dbReference>
<evidence type="ECO:0000256" key="1">
    <source>
        <dbReference type="ARBA" id="ARBA00022999"/>
    </source>
</evidence>
<evidence type="ECO:0000313" key="4">
    <source>
        <dbReference type="EMBL" id="KAK7083330.1"/>
    </source>
</evidence>
<dbReference type="Proteomes" id="UP001381693">
    <property type="component" value="Unassembled WGS sequence"/>
</dbReference>
<feature type="domain" description="SH2" evidence="3">
    <location>
        <begin position="72"/>
        <end position="115"/>
    </location>
</feature>
<dbReference type="SUPFAM" id="SSF50729">
    <property type="entry name" value="PH domain-like"/>
    <property type="match status" value="1"/>
</dbReference>
<evidence type="ECO:0000313" key="5">
    <source>
        <dbReference type="Proteomes" id="UP001381693"/>
    </source>
</evidence>
<dbReference type="EMBL" id="JAXCGZ010003451">
    <property type="protein sequence ID" value="KAK7083330.1"/>
    <property type="molecule type" value="Genomic_DNA"/>
</dbReference>
<dbReference type="InterPro" id="IPR011993">
    <property type="entry name" value="PH-like_dom_sf"/>
</dbReference>
<keyword evidence="1 2" id="KW-0727">SH2 domain</keyword>
<gene>
    <name evidence="4" type="ORF">SK128_023786</name>
</gene>
<dbReference type="InterPro" id="IPR000980">
    <property type="entry name" value="SH2"/>
</dbReference>
<feature type="non-terminal residue" evidence="4">
    <location>
        <position position="115"/>
    </location>
</feature>
<dbReference type="SUPFAM" id="SSF55550">
    <property type="entry name" value="SH2 domain"/>
    <property type="match status" value="1"/>
</dbReference>
<protein>
    <recommendedName>
        <fullName evidence="3">SH2 domain-containing protein</fullName>
    </recommendedName>
</protein>
<proteinExistence type="predicted"/>
<comment type="caution">
    <text evidence="4">The sequence shown here is derived from an EMBL/GenBank/DDBJ whole genome shotgun (WGS) entry which is preliminary data.</text>
</comment>
<dbReference type="PROSITE" id="PS50001">
    <property type="entry name" value="SH2"/>
    <property type="match status" value="1"/>
</dbReference>
<sequence length="115" mass="13254">MELSKLSIKSAQLFLKNPVDSSAWQPHFFVLTQDRLYFTESQSDQEVEADELSGLRLANDVSDAERHLQEPWYHGRLQGGRRRVDELLTQNNHMGDGTFLVRCSENFVGEHTLSF</sequence>